<dbReference type="KEGG" id="vg:20283029"/>
<evidence type="ECO:0000313" key="2">
    <source>
        <dbReference type="Proteomes" id="UP000028561"/>
    </source>
</evidence>
<evidence type="ECO:0000313" key="1">
    <source>
        <dbReference type="EMBL" id="AIF71918.1"/>
    </source>
</evidence>
<dbReference type="GeneID" id="20283029"/>
<dbReference type="EMBL" id="KJ489402">
    <property type="protein sequence ID" value="AIF71918.1"/>
    <property type="molecule type" value="Genomic_DNA"/>
</dbReference>
<proteinExistence type="predicted"/>
<sequence>MKVNLFLKNNACLTVTVQQTTMDSFHEALVMANVIGSTHANGTWRFGDFIVIDDTYIKYDDIVYFKEAE</sequence>
<accession>A0A075LYI4</accession>
<name>A0A075LYI4_9CAUD</name>
<protein>
    <submittedName>
        <fullName evidence="1">Uncharacterized protein</fullName>
    </submittedName>
</protein>
<dbReference type="RefSeq" id="YP_009055807.1">
    <property type="nucleotide sequence ID" value="NC_024788.1"/>
</dbReference>
<keyword evidence="2" id="KW-1185">Reference proteome</keyword>
<reference evidence="1 2" key="2">
    <citation type="journal article" date="2016" name="Virology (Lond)">
        <title>Genomic characterization and comparison of seven Myoviridae bacteriophage infecting Bacillus thuringiensis.</title>
        <authorList>
            <person name="Sauder A.B."/>
            <person name="Quinn M.R."/>
            <person name="Brouillette A."/>
            <person name="Caruso S."/>
            <person name="Cresawn S."/>
            <person name="Erill I."/>
            <person name="Lewis L."/>
            <person name="Loesser-Casey K."/>
            <person name="Pate M."/>
            <person name="Scott C."/>
            <person name="Stockwell S."/>
            <person name="Temple L."/>
        </authorList>
    </citation>
    <scope>NUCLEOTIDE SEQUENCE [LARGE SCALE GENOMIC DNA]</scope>
</reference>
<reference evidence="2" key="1">
    <citation type="submission" date="2014-09" db="EMBL/GenBank/DDBJ databases">
        <title>Genomic characterization and comparison of seven Myoviridae bacteriophage infecting Bacillus thuringiensis.</title>
        <authorList>
            <person name="Sauder A.B."/>
            <person name="McKenzie Q.R."/>
            <person name="Temple L.M."/>
            <person name="Alexis B.K."/>
            <person name="Al-Atrache Z."/>
            <person name="Lewis L.O."/>
            <person name="Loesser-Casey K.E."/>
            <person name="Mitchell K.J."/>
        </authorList>
    </citation>
    <scope>NUCLEOTIDE SEQUENCE [LARGE SCALE GENOMIC DNA]</scope>
</reference>
<dbReference type="Proteomes" id="UP000028561">
    <property type="component" value="Segment"/>
</dbReference>
<organism evidence="1 2">
    <name type="scientific">Bacillus phage Riley</name>
    <dbReference type="NCBI Taxonomy" id="1486662"/>
    <lineage>
        <taxon>Viruses</taxon>
        <taxon>Duplodnaviria</taxon>
        <taxon>Heunggongvirae</taxon>
        <taxon>Uroviricota</taxon>
        <taxon>Caudoviricetes</taxon>
        <taxon>Herelleviridae</taxon>
        <taxon>Bastillevirinae</taxon>
        <taxon>Bequatrovirus</taxon>
        <taxon>Bequatrovirus riley</taxon>
    </lineage>
</organism>